<evidence type="ECO:0000256" key="3">
    <source>
        <dbReference type="ARBA" id="ARBA00022598"/>
    </source>
</evidence>
<dbReference type="Pfam" id="PF02785">
    <property type="entry name" value="Biotin_carb_C"/>
    <property type="match status" value="1"/>
</dbReference>
<evidence type="ECO:0000256" key="8">
    <source>
        <dbReference type="ARBA" id="ARBA00023267"/>
    </source>
</evidence>
<dbReference type="SMART" id="SM00878">
    <property type="entry name" value="Biotin_carb_C"/>
    <property type="match status" value="1"/>
</dbReference>
<keyword evidence="4 10" id="KW-0547">Nucleotide-binding</keyword>
<evidence type="ECO:0000256" key="10">
    <source>
        <dbReference type="PROSITE-ProRule" id="PRU00409"/>
    </source>
</evidence>
<evidence type="ECO:0000256" key="1">
    <source>
        <dbReference type="ARBA" id="ARBA00001953"/>
    </source>
</evidence>
<dbReference type="Gene3D" id="3.40.50.20">
    <property type="match status" value="1"/>
</dbReference>
<evidence type="ECO:0000259" key="11">
    <source>
        <dbReference type="PROSITE" id="PS50968"/>
    </source>
</evidence>
<proteinExistence type="predicted"/>
<dbReference type="InterPro" id="IPR011054">
    <property type="entry name" value="Rudment_hybrid_motif"/>
</dbReference>
<dbReference type="PROSITE" id="PS00867">
    <property type="entry name" value="CPSASE_2"/>
    <property type="match status" value="1"/>
</dbReference>
<dbReference type="FunFam" id="2.40.50.100:FF:000003">
    <property type="entry name" value="Acetyl-CoA carboxylase biotin carboxyl carrier protein"/>
    <property type="match status" value="1"/>
</dbReference>
<comment type="subunit">
    <text evidence="9">Probably a heterodimer composed of biotin-containing alpha subunits and beta subunits.</text>
</comment>
<dbReference type="InterPro" id="IPR005482">
    <property type="entry name" value="Biotin_COase_C"/>
</dbReference>
<dbReference type="InterPro" id="IPR005479">
    <property type="entry name" value="CPAse_ATP-bd"/>
</dbReference>
<dbReference type="SUPFAM" id="SSF51230">
    <property type="entry name" value="Single hybrid motif"/>
    <property type="match status" value="1"/>
</dbReference>
<dbReference type="PROSITE" id="PS00188">
    <property type="entry name" value="BIOTIN"/>
    <property type="match status" value="1"/>
</dbReference>
<evidence type="ECO:0000313" key="15">
    <source>
        <dbReference type="Proteomes" id="UP001055712"/>
    </source>
</evidence>
<evidence type="ECO:0000256" key="2">
    <source>
        <dbReference type="ARBA" id="ARBA00004305"/>
    </source>
</evidence>
<dbReference type="Pfam" id="PF02786">
    <property type="entry name" value="CPSase_L_D2"/>
    <property type="match status" value="1"/>
</dbReference>
<dbReference type="SUPFAM" id="SSF56059">
    <property type="entry name" value="Glutathione synthetase ATP-binding domain-like"/>
    <property type="match status" value="1"/>
</dbReference>
<dbReference type="Pfam" id="PF00364">
    <property type="entry name" value="Biotin_lipoyl"/>
    <property type="match status" value="1"/>
</dbReference>
<dbReference type="Gene3D" id="2.40.50.100">
    <property type="match status" value="1"/>
</dbReference>
<dbReference type="GO" id="GO:0004485">
    <property type="term" value="F:methylcrotonoyl-CoA carboxylase activity"/>
    <property type="evidence" value="ECO:0007669"/>
    <property type="project" value="TreeGrafter"/>
</dbReference>
<keyword evidence="15" id="KW-1185">Reference proteome</keyword>
<dbReference type="EMBL" id="SIDB01000013">
    <property type="protein sequence ID" value="KAI3424466.1"/>
    <property type="molecule type" value="Genomic_DNA"/>
</dbReference>
<keyword evidence="7" id="KW-0496">Mitochondrion</keyword>
<dbReference type="PROSITE" id="PS50979">
    <property type="entry name" value="BC"/>
    <property type="match status" value="1"/>
</dbReference>
<evidence type="ECO:0000256" key="5">
    <source>
        <dbReference type="ARBA" id="ARBA00022840"/>
    </source>
</evidence>
<name>A0A9D4YT67_CHLVU</name>
<comment type="cofactor">
    <cofactor evidence="1">
        <name>biotin</name>
        <dbReference type="ChEBI" id="CHEBI:57586"/>
    </cofactor>
</comment>
<keyword evidence="3" id="KW-0436">Ligase</keyword>
<protein>
    <submittedName>
        <fullName evidence="14">Uncharacterized protein</fullName>
    </submittedName>
</protein>
<gene>
    <name evidence="14" type="ORF">D9Q98_010017</name>
</gene>
<feature type="domain" description="Biotin carboxylation" evidence="13">
    <location>
        <begin position="52"/>
        <end position="517"/>
    </location>
</feature>
<dbReference type="AlphaFoldDB" id="A0A9D4YT67"/>
<evidence type="ECO:0000259" key="13">
    <source>
        <dbReference type="PROSITE" id="PS50979"/>
    </source>
</evidence>
<dbReference type="CDD" id="cd06850">
    <property type="entry name" value="biotinyl_domain"/>
    <property type="match status" value="1"/>
</dbReference>
<dbReference type="GO" id="GO:0046872">
    <property type="term" value="F:metal ion binding"/>
    <property type="evidence" value="ECO:0007669"/>
    <property type="project" value="InterPro"/>
</dbReference>
<dbReference type="PROSITE" id="PS50975">
    <property type="entry name" value="ATP_GRASP"/>
    <property type="match status" value="1"/>
</dbReference>
<dbReference type="FunFam" id="3.30.1490.20:FF:000003">
    <property type="entry name" value="acetyl-CoA carboxylase isoform X1"/>
    <property type="match status" value="1"/>
</dbReference>
<dbReference type="Proteomes" id="UP001055712">
    <property type="component" value="Unassembled WGS sequence"/>
</dbReference>
<dbReference type="GO" id="GO:0005524">
    <property type="term" value="F:ATP binding"/>
    <property type="evidence" value="ECO:0007669"/>
    <property type="project" value="UniProtKB-UniRule"/>
</dbReference>
<dbReference type="InterPro" id="IPR011053">
    <property type="entry name" value="Single_hybrid_motif"/>
</dbReference>
<feature type="domain" description="ATP-grasp" evidence="12">
    <location>
        <begin position="171"/>
        <end position="382"/>
    </location>
</feature>
<evidence type="ECO:0000259" key="12">
    <source>
        <dbReference type="PROSITE" id="PS50975"/>
    </source>
</evidence>
<evidence type="ECO:0000256" key="7">
    <source>
        <dbReference type="ARBA" id="ARBA00023128"/>
    </source>
</evidence>
<dbReference type="OrthoDB" id="196847at2759"/>
<evidence type="ECO:0000256" key="4">
    <source>
        <dbReference type="ARBA" id="ARBA00022741"/>
    </source>
</evidence>
<dbReference type="InterPro" id="IPR013815">
    <property type="entry name" value="ATP_grasp_subdomain_1"/>
</dbReference>
<dbReference type="PANTHER" id="PTHR18866:SF33">
    <property type="entry name" value="METHYLCROTONOYL-COA CARBOXYLASE SUBUNIT ALPHA, MITOCHONDRIAL-RELATED"/>
    <property type="match status" value="1"/>
</dbReference>
<dbReference type="InterPro" id="IPR000089">
    <property type="entry name" value="Biotin_lipoyl"/>
</dbReference>
<organism evidence="14 15">
    <name type="scientific">Chlorella vulgaris</name>
    <name type="common">Green alga</name>
    <dbReference type="NCBI Taxonomy" id="3077"/>
    <lineage>
        <taxon>Eukaryota</taxon>
        <taxon>Viridiplantae</taxon>
        <taxon>Chlorophyta</taxon>
        <taxon>core chlorophytes</taxon>
        <taxon>Trebouxiophyceae</taxon>
        <taxon>Chlorellales</taxon>
        <taxon>Chlorellaceae</taxon>
        <taxon>Chlorella clade</taxon>
        <taxon>Chlorella</taxon>
    </lineage>
</organism>
<dbReference type="InterPro" id="IPR001882">
    <property type="entry name" value="Biotin_BS"/>
</dbReference>
<dbReference type="InterPro" id="IPR011764">
    <property type="entry name" value="Biotin_carboxylation_dom"/>
</dbReference>
<dbReference type="FunFam" id="3.30.470.20:FF:000028">
    <property type="entry name" value="Methylcrotonoyl-CoA carboxylase subunit alpha, mitochondrial"/>
    <property type="match status" value="1"/>
</dbReference>
<dbReference type="InterPro" id="IPR011761">
    <property type="entry name" value="ATP-grasp"/>
</dbReference>
<dbReference type="Gene3D" id="3.30.700.40">
    <property type="match status" value="1"/>
</dbReference>
<evidence type="ECO:0000256" key="9">
    <source>
        <dbReference type="ARBA" id="ARBA00062371"/>
    </source>
</evidence>
<dbReference type="SUPFAM" id="SSF51246">
    <property type="entry name" value="Rudiment single hybrid motif"/>
    <property type="match status" value="1"/>
</dbReference>
<dbReference type="InterPro" id="IPR050856">
    <property type="entry name" value="Biotin_carboxylase_complex"/>
</dbReference>
<evidence type="ECO:0000313" key="14">
    <source>
        <dbReference type="EMBL" id="KAI3424466.1"/>
    </source>
</evidence>
<dbReference type="Gene3D" id="3.30.1490.20">
    <property type="entry name" value="ATP-grasp fold, A domain"/>
    <property type="match status" value="1"/>
</dbReference>
<dbReference type="Pfam" id="PF00289">
    <property type="entry name" value="Biotin_carb_N"/>
    <property type="match status" value="1"/>
</dbReference>
<reference evidence="14" key="1">
    <citation type="journal article" date="2019" name="Plant J.">
        <title>Chlorella vulgaris genome assembly and annotation reveals the molecular basis for metabolic acclimation to high light conditions.</title>
        <authorList>
            <person name="Cecchin M."/>
            <person name="Marcolungo L."/>
            <person name="Rossato M."/>
            <person name="Girolomoni L."/>
            <person name="Cosentino E."/>
            <person name="Cuine S."/>
            <person name="Li-Beisson Y."/>
            <person name="Delledonne M."/>
            <person name="Ballottari M."/>
        </authorList>
    </citation>
    <scope>NUCLEOTIDE SEQUENCE</scope>
    <source>
        <strain evidence="14">211/11P</strain>
    </source>
</reference>
<comment type="subcellular location">
    <subcellularLocation>
        <location evidence="2">Mitochondrion matrix</location>
    </subcellularLocation>
</comment>
<keyword evidence="6" id="KW-0809">Transit peptide</keyword>
<dbReference type="FunFam" id="3.40.50.20:FF:000010">
    <property type="entry name" value="Propionyl-CoA carboxylase subunit alpha"/>
    <property type="match status" value="1"/>
</dbReference>
<dbReference type="SUPFAM" id="SSF52440">
    <property type="entry name" value="PreATP-grasp domain"/>
    <property type="match status" value="1"/>
</dbReference>
<dbReference type="PROSITE" id="PS50968">
    <property type="entry name" value="BIOTINYL_LIPOYL"/>
    <property type="match status" value="1"/>
</dbReference>
<accession>A0A9D4YT67</accession>
<comment type="caution">
    <text evidence="14">The sequence shown here is derived from an EMBL/GenBank/DDBJ whole genome shotgun (WGS) entry which is preliminary data.</text>
</comment>
<evidence type="ECO:0000256" key="6">
    <source>
        <dbReference type="ARBA" id="ARBA00022946"/>
    </source>
</evidence>
<reference evidence="14" key="2">
    <citation type="submission" date="2020-11" db="EMBL/GenBank/DDBJ databases">
        <authorList>
            <person name="Cecchin M."/>
            <person name="Marcolungo L."/>
            <person name="Rossato M."/>
            <person name="Girolomoni L."/>
            <person name="Cosentino E."/>
            <person name="Cuine S."/>
            <person name="Li-Beisson Y."/>
            <person name="Delledonne M."/>
            <person name="Ballottari M."/>
        </authorList>
    </citation>
    <scope>NUCLEOTIDE SEQUENCE</scope>
    <source>
        <strain evidence="14">211/11P</strain>
        <tissue evidence="14">Whole cell</tissue>
    </source>
</reference>
<keyword evidence="5 10" id="KW-0067">ATP-binding</keyword>
<dbReference type="GO" id="GO:0005759">
    <property type="term" value="C:mitochondrial matrix"/>
    <property type="evidence" value="ECO:0007669"/>
    <property type="project" value="UniProtKB-SubCell"/>
</dbReference>
<keyword evidence="8" id="KW-0092">Biotin</keyword>
<dbReference type="Gene3D" id="3.30.470.20">
    <property type="entry name" value="ATP-grasp fold, B domain"/>
    <property type="match status" value="1"/>
</dbReference>
<dbReference type="InterPro" id="IPR016185">
    <property type="entry name" value="PreATP-grasp_dom_sf"/>
</dbReference>
<sequence length="763" mass="81062">MALALRQSRRGGLHGLALGLAALQQQPGPPAVTSLQRWLSCSSVAASSSRPAIDKLLVANRGEIACRVFTTAKRLGIPTVAVFSEADRLSRHVAMADEAYCIGPAAARDSYLRTDRILEVASMTGATAVHPGYGFLSENSGFAGACEERGIAFVGPPPAAILAMGDKSEAKAAMLAAGVPVVPGYHGEEQGEERLQQEAARVGYPLLVKAVMGGGGKGMKLAEKPEEFLTALHSARREALAGFGDDRVLLERFITRPRHIEVQVFADSYGEAVYLFERDCSVQRRHQKVIEEAPAPGISQAFRQAIGESAVAAAKAVGYRSAGTVEFIVDVDSGGNGSYGGGQQQQQDYFFMEMNTRLQVEHPVTEAISGVDLVEWQLRVAAGERLPLRQQDLAIKGHAFEARLYAEKPENNFLPAGGRVLRWQVPPGAVFFTDGPLRVDSGVQQGDLVGVNYDPMIAKLISTGPDRAAALSSLHSALQQLQVSGLPTNTEFLKRITQNEEFKQGAVDTSFISRHERELLGAEPVGQSVLALAALVFQQAAVRQAAAAAAAAAGGAGLRAPWSVFNGFRVNHGTSCEVAFSHPRSEAQHQLCIEQARDGTTRVVGSGVGSAGSQGSDGGLAVHGVEVGEDSVCAEIGGQRLAANWCMHSHGEDEVLDLWVAGRQYQFRRPVIRKWLRTGAASQLAGTVTTPMPGRIVKVFVSQGDEVEEGEALVVVEAMKMEHTVRAPCAGTVQELRSFADAQIQEGHVLAVVVPAHAAAATA</sequence>
<feature type="domain" description="Lipoyl-binding" evidence="11">
    <location>
        <begin position="679"/>
        <end position="754"/>
    </location>
</feature>
<dbReference type="PANTHER" id="PTHR18866">
    <property type="entry name" value="CARBOXYLASE:PYRUVATE/ACETYL-COA/PROPIONYL-COA CARBOXYLASE"/>
    <property type="match status" value="1"/>
</dbReference>
<dbReference type="InterPro" id="IPR005481">
    <property type="entry name" value="BC-like_N"/>
</dbReference>